<evidence type="ECO:0000313" key="4">
    <source>
        <dbReference type="EMBL" id="GIG79239.1"/>
    </source>
</evidence>
<dbReference type="Proteomes" id="UP000630097">
    <property type="component" value="Unassembled WGS sequence"/>
</dbReference>
<dbReference type="InterPro" id="IPR025110">
    <property type="entry name" value="AMP-bd_C"/>
</dbReference>
<dbReference type="Pfam" id="PF00501">
    <property type="entry name" value="AMP-binding"/>
    <property type="match status" value="1"/>
</dbReference>
<protein>
    <submittedName>
        <fullName evidence="4">Acyl-CoA synthetase</fullName>
    </submittedName>
</protein>
<dbReference type="Gene3D" id="3.40.50.12780">
    <property type="entry name" value="N-terminal domain of ligase-like"/>
    <property type="match status" value="1"/>
</dbReference>
<dbReference type="SUPFAM" id="SSF56801">
    <property type="entry name" value="Acetyl-CoA synthetase-like"/>
    <property type="match status" value="1"/>
</dbReference>
<dbReference type="RefSeq" id="WP_239114915.1">
    <property type="nucleotide sequence ID" value="NZ_BAABHH010000010.1"/>
</dbReference>
<dbReference type="PROSITE" id="PS00455">
    <property type="entry name" value="AMP_BINDING"/>
    <property type="match status" value="1"/>
</dbReference>
<proteinExistence type="predicted"/>
<dbReference type="InterPro" id="IPR050237">
    <property type="entry name" value="ATP-dep_AMP-bd_enzyme"/>
</dbReference>
<dbReference type="InterPro" id="IPR042099">
    <property type="entry name" value="ANL_N_sf"/>
</dbReference>
<dbReference type="InterPro" id="IPR045851">
    <property type="entry name" value="AMP-bd_C_sf"/>
</dbReference>
<organism evidence="4 5">
    <name type="scientific">Planotetraspora kaengkrachanensis</name>
    <dbReference type="NCBI Taxonomy" id="575193"/>
    <lineage>
        <taxon>Bacteria</taxon>
        <taxon>Bacillati</taxon>
        <taxon>Actinomycetota</taxon>
        <taxon>Actinomycetes</taxon>
        <taxon>Streptosporangiales</taxon>
        <taxon>Streptosporangiaceae</taxon>
        <taxon>Planotetraspora</taxon>
    </lineage>
</organism>
<evidence type="ECO:0000313" key="5">
    <source>
        <dbReference type="Proteomes" id="UP000630097"/>
    </source>
</evidence>
<evidence type="ECO:0000259" key="3">
    <source>
        <dbReference type="Pfam" id="PF13193"/>
    </source>
</evidence>
<dbReference type="Gene3D" id="3.30.300.30">
    <property type="match status" value="1"/>
</dbReference>
<gene>
    <name evidence="4" type="ORF">Pka01_23660</name>
</gene>
<sequence>MLETPTLPDILAARAASEPETVAMIVHGSGELTFGQWQARSNAVADDLLNRGVRGGDRVAMVFPGSGWIDYAVAFLGVLKAGAVAVPLSDRMPAAEIEQIVEHCSASVTLTGRDGPPPEGSASPPEVALRPTDMAQILYTSGTTGKAKGVAATHANLAFGARTQPRRRAFAHSRHLVHAFPIGTNAGQMMLVNALTAHPAVVTLPRFTPGRFAGLIERHRAGTVFLVPAMAVELLNLQEGPDLSSVLLLGSAAAPLPPAVASGLTRMFPKATITNYYTSTEAAPAQTIMLFDPERPRSVGRSAAGGDVRIASPEGEDLPPGQTGEVWMRSPAAPRAYYDDPAASGEVFRAGWIRMGDLGYLDDDGYLYLVDRDGDVVKSGAFKVSTLKVENALYEHPAVVEAAAYGLPHHVLGTAVAAAVVLRAEVSDADIRAFLRDRLAQHEIPSEIARMESLPRNRGGKVDKRALRAQA</sequence>
<feature type="region of interest" description="Disordered" evidence="1">
    <location>
        <begin position="302"/>
        <end position="324"/>
    </location>
</feature>
<dbReference type="EMBL" id="BONV01000008">
    <property type="protein sequence ID" value="GIG79239.1"/>
    <property type="molecule type" value="Genomic_DNA"/>
</dbReference>
<evidence type="ECO:0000259" key="2">
    <source>
        <dbReference type="Pfam" id="PF00501"/>
    </source>
</evidence>
<dbReference type="InterPro" id="IPR020845">
    <property type="entry name" value="AMP-binding_CS"/>
</dbReference>
<feature type="domain" description="AMP-dependent synthetase/ligase" evidence="2">
    <location>
        <begin position="12"/>
        <end position="338"/>
    </location>
</feature>
<comment type="caution">
    <text evidence="4">The sequence shown here is derived from an EMBL/GenBank/DDBJ whole genome shotgun (WGS) entry which is preliminary data.</text>
</comment>
<dbReference type="Pfam" id="PF13193">
    <property type="entry name" value="AMP-binding_C"/>
    <property type="match status" value="1"/>
</dbReference>
<dbReference type="GO" id="GO:0016877">
    <property type="term" value="F:ligase activity, forming carbon-sulfur bonds"/>
    <property type="evidence" value="ECO:0007669"/>
    <property type="project" value="UniProtKB-ARBA"/>
</dbReference>
<dbReference type="AlphaFoldDB" id="A0A8J3M4E2"/>
<dbReference type="InterPro" id="IPR000873">
    <property type="entry name" value="AMP-dep_synth/lig_dom"/>
</dbReference>
<dbReference type="PANTHER" id="PTHR43767:SF10">
    <property type="entry name" value="SURFACTIN SYNTHASE SUBUNIT 1"/>
    <property type="match status" value="1"/>
</dbReference>
<evidence type="ECO:0000256" key="1">
    <source>
        <dbReference type="SAM" id="MobiDB-lite"/>
    </source>
</evidence>
<keyword evidence="5" id="KW-1185">Reference proteome</keyword>
<dbReference type="PANTHER" id="PTHR43767">
    <property type="entry name" value="LONG-CHAIN-FATTY-ACID--COA LIGASE"/>
    <property type="match status" value="1"/>
</dbReference>
<reference evidence="4 5" key="1">
    <citation type="submission" date="2021-01" db="EMBL/GenBank/DDBJ databases">
        <title>Whole genome shotgun sequence of Planotetraspora kaengkrachanensis NBRC 104272.</title>
        <authorList>
            <person name="Komaki H."/>
            <person name="Tamura T."/>
        </authorList>
    </citation>
    <scope>NUCLEOTIDE SEQUENCE [LARGE SCALE GENOMIC DNA]</scope>
    <source>
        <strain evidence="4 5">NBRC 104272</strain>
    </source>
</reference>
<feature type="domain" description="AMP-binding enzyme C-terminal" evidence="3">
    <location>
        <begin position="388"/>
        <end position="461"/>
    </location>
</feature>
<accession>A0A8J3M4E2</accession>
<name>A0A8J3M4E2_9ACTN</name>